<dbReference type="InterPro" id="IPR044801">
    <property type="entry name" value="Filamin"/>
</dbReference>
<name>A0A183IHG9_9BILA</name>
<organism evidence="6">
    <name type="scientific">Soboliphyme baturini</name>
    <dbReference type="NCBI Taxonomy" id="241478"/>
    <lineage>
        <taxon>Eukaryota</taxon>
        <taxon>Metazoa</taxon>
        <taxon>Ecdysozoa</taxon>
        <taxon>Nematoda</taxon>
        <taxon>Enoplea</taxon>
        <taxon>Dorylaimia</taxon>
        <taxon>Dioctophymatida</taxon>
        <taxon>Dioctophymatoidea</taxon>
        <taxon>Soboliphymatidae</taxon>
        <taxon>Soboliphyme</taxon>
    </lineage>
</organism>
<reference evidence="4 5" key="2">
    <citation type="submission" date="2018-11" db="EMBL/GenBank/DDBJ databases">
        <authorList>
            <consortium name="Pathogen Informatics"/>
        </authorList>
    </citation>
    <scope>NUCLEOTIDE SEQUENCE [LARGE SCALE GENOMIC DNA]</scope>
</reference>
<evidence type="ECO:0000259" key="3">
    <source>
        <dbReference type="PROSITE" id="PS50021"/>
    </source>
</evidence>
<dbReference type="GO" id="GO:0030036">
    <property type="term" value="P:actin cytoskeleton organization"/>
    <property type="evidence" value="ECO:0007669"/>
    <property type="project" value="InterPro"/>
</dbReference>
<accession>A0A183IHG9</accession>
<dbReference type="InterPro" id="IPR001715">
    <property type="entry name" value="CH_dom"/>
</dbReference>
<keyword evidence="1" id="KW-0677">Repeat</keyword>
<dbReference type="PANTHER" id="PTHR38537">
    <property type="entry name" value="JITTERBUG, ISOFORM N"/>
    <property type="match status" value="1"/>
</dbReference>
<protein>
    <submittedName>
        <fullName evidence="6">Calponin-homology (CH) domain-containing protein</fullName>
    </submittedName>
</protein>
<evidence type="ECO:0000313" key="6">
    <source>
        <dbReference type="WBParaSite" id="SBAD_0000321001-mRNA-1"/>
    </source>
</evidence>
<sequence>MSVVIVDVVVVTERVSEAPKRQAGGGSGCYRQDIARLASQRYASAVAAATTTRRHGSVGLRTLPANRSDRDDTASYELKAKRLPAGIIADTVFWFGEEASEKKGGERGESTVMSMHHQQSTMSEESLNDAELKHENNWKKIQQNTFTRWCNQHLKDTGQHINDLETDLSDGLMLIRLIEVLSNQRLPRHNPRPTFRSQKLENVSVALKFLKDHEHIRLVNIGKKLDGRLYSTFDHFLIGHAMACAFYLFHTEAVRGAGRSSSVRFRTARTWQVAMSVLCTNVCAKHHPAVGTVTRMNQDARRHATFDAPQSIAGVALAGTVALLNGRPFAGAALNHVPFSQLRRWLPCGRATRPLAIRNHRKNAVRISVHGNERDRSAW</sequence>
<evidence type="ECO:0000313" key="4">
    <source>
        <dbReference type="EMBL" id="VDO99875.1"/>
    </source>
</evidence>
<dbReference type="Gene3D" id="1.10.418.10">
    <property type="entry name" value="Calponin-like domain"/>
    <property type="match status" value="1"/>
</dbReference>
<proteinExistence type="predicted"/>
<dbReference type="SUPFAM" id="SSF47576">
    <property type="entry name" value="Calponin-homology domain, CH-domain"/>
    <property type="match status" value="1"/>
</dbReference>
<dbReference type="SMART" id="SM00033">
    <property type="entry name" value="CH"/>
    <property type="match status" value="1"/>
</dbReference>
<evidence type="ECO:0000256" key="1">
    <source>
        <dbReference type="ARBA" id="ARBA00022737"/>
    </source>
</evidence>
<dbReference type="AlphaFoldDB" id="A0A183IHG9"/>
<evidence type="ECO:0000313" key="5">
    <source>
        <dbReference type="Proteomes" id="UP000270296"/>
    </source>
</evidence>
<feature type="domain" description="Calponin-homology (CH)" evidence="3">
    <location>
        <begin position="140"/>
        <end position="245"/>
    </location>
</feature>
<dbReference type="OrthoDB" id="18740at2759"/>
<dbReference type="PANTHER" id="PTHR38537:SF8">
    <property type="entry name" value="FILAMIN-A"/>
    <property type="match status" value="1"/>
</dbReference>
<dbReference type="PROSITE" id="PS00019">
    <property type="entry name" value="ACTININ_1"/>
    <property type="match status" value="1"/>
</dbReference>
<dbReference type="WBParaSite" id="SBAD_0000321001-mRNA-1">
    <property type="protein sequence ID" value="SBAD_0000321001-mRNA-1"/>
    <property type="gene ID" value="SBAD_0000321001"/>
</dbReference>
<evidence type="ECO:0000256" key="2">
    <source>
        <dbReference type="ARBA" id="ARBA00023203"/>
    </source>
</evidence>
<keyword evidence="5" id="KW-1185">Reference proteome</keyword>
<keyword evidence="2" id="KW-0009">Actin-binding</keyword>
<reference evidence="6" key="1">
    <citation type="submission" date="2016-06" db="UniProtKB">
        <authorList>
            <consortium name="WormBaseParasite"/>
        </authorList>
    </citation>
    <scope>IDENTIFICATION</scope>
</reference>
<dbReference type="InterPro" id="IPR001589">
    <property type="entry name" value="Actinin_actin-bd_CS"/>
</dbReference>
<dbReference type="InterPro" id="IPR036872">
    <property type="entry name" value="CH_dom_sf"/>
</dbReference>
<dbReference type="PROSITE" id="PS50021">
    <property type="entry name" value="CH"/>
    <property type="match status" value="1"/>
</dbReference>
<gene>
    <name evidence="4" type="ORF">SBAD_LOCUS3064</name>
</gene>
<dbReference type="Proteomes" id="UP000270296">
    <property type="component" value="Unassembled WGS sequence"/>
</dbReference>
<dbReference type="EMBL" id="UZAM01007549">
    <property type="protein sequence ID" value="VDO99875.1"/>
    <property type="molecule type" value="Genomic_DNA"/>
</dbReference>
<dbReference type="GO" id="GO:0051015">
    <property type="term" value="F:actin filament binding"/>
    <property type="evidence" value="ECO:0007669"/>
    <property type="project" value="InterPro"/>
</dbReference>
<dbReference type="Pfam" id="PF00307">
    <property type="entry name" value="CH"/>
    <property type="match status" value="1"/>
</dbReference>